<sequence length="261" mass="27476">MAGLVAYESSDEEQDVTPAVAQLKPLKPTQGVPADAGERPDPIKEPAAPPAKADAQPAVYGPQMGPAAGPSFPPLEEDTANDDDDAAAATAPGQVPSGSPYSANRALLRDLTLPTLPNMDIPPSPPGSPPPETSKKFEHFLELKKQGVHFNSRIAQPQQPAMRNPALMDKLLGFVGLDQRDQYATTLPVDVFDPAGFSRWAYKEQLKQSQVEVAQARARGKGAPVEFVAASGTAAGQGDAPLLVPAEEAPAAGKRKTRFDT</sequence>
<protein>
    <submittedName>
        <fullName evidence="2">Uu.00g039880.m01.CDS01</fullName>
    </submittedName>
</protein>
<accession>A0AAI8YDV5</accession>
<comment type="caution">
    <text evidence="2">The sequence shown here is derived from an EMBL/GenBank/DDBJ whole genome shotgun (WGS) entry which is preliminary data.</text>
</comment>
<evidence type="ECO:0000313" key="3">
    <source>
        <dbReference type="Proteomes" id="UP001295740"/>
    </source>
</evidence>
<keyword evidence="3" id="KW-1185">Reference proteome</keyword>
<dbReference type="GO" id="GO:0006355">
    <property type="term" value="P:regulation of DNA-templated transcription"/>
    <property type="evidence" value="ECO:0007669"/>
    <property type="project" value="InterPro"/>
</dbReference>
<dbReference type="PANTHER" id="PTHR13464:SF0">
    <property type="entry name" value="SAP30-BINDING PROTEIN"/>
    <property type="match status" value="1"/>
</dbReference>
<gene>
    <name evidence="2" type="ORF">KHLLAP_LOCUS1603</name>
</gene>
<feature type="region of interest" description="Disordered" evidence="1">
    <location>
        <begin position="236"/>
        <end position="261"/>
    </location>
</feature>
<evidence type="ECO:0000313" key="2">
    <source>
        <dbReference type="EMBL" id="CAJ2501135.1"/>
    </source>
</evidence>
<reference evidence="2" key="1">
    <citation type="submission" date="2023-10" db="EMBL/GenBank/DDBJ databases">
        <authorList>
            <person name="Hackl T."/>
        </authorList>
    </citation>
    <scope>NUCLEOTIDE SEQUENCE</scope>
</reference>
<name>A0AAI8YDV5_9PEZI</name>
<organism evidence="2 3">
    <name type="scientific">Anthostomella pinea</name>
    <dbReference type="NCBI Taxonomy" id="933095"/>
    <lineage>
        <taxon>Eukaryota</taxon>
        <taxon>Fungi</taxon>
        <taxon>Dikarya</taxon>
        <taxon>Ascomycota</taxon>
        <taxon>Pezizomycotina</taxon>
        <taxon>Sordariomycetes</taxon>
        <taxon>Xylariomycetidae</taxon>
        <taxon>Xylariales</taxon>
        <taxon>Xylariaceae</taxon>
        <taxon>Anthostomella</taxon>
    </lineage>
</organism>
<dbReference type="AlphaFoldDB" id="A0AAI8YDV5"/>
<dbReference type="InterPro" id="IPR012479">
    <property type="entry name" value="SAP30BP"/>
</dbReference>
<dbReference type="Proteomes" id="UP001295740">
    <property type="component" value="Unassembled WGS sequence"/>
</dbReference>
<dbReference type="PANTHER" id="PTHR13464">
    <property type="entry name" value="TRANSCRIPTIONAL REGULATOR PROTEIN HCNGP"/>
    <property type="match status" value="1"/>
</dbReference>
<feature type="compositionally biased region" description="Acidic residues" evidence="1">
    <location>
        <begin position="75"/>
        <end position="86"/>
    </location>
</feature>
<feature type="region of interest" description="Disordered" evidence="1">
    <location>
        <begin position="1"/>
        <end position="135"/>
    </location>
</feature>
<dbReference type="Pfam" id="PF07818">
    <property type="entry name" value="HCNGP"/>
    <property type="match status" value="1"/>
</dbReference>
<proteinExistence type="predicted"/>
<feature type="compositionally biased region" description="Low complexity" evidence="1">
    <location>
        <begin position="240"/>
        <end position="252"/>
    </location>
</feature>
<feature type="compositionally biased region" description="Pro residues" evidence="1">
    <location>
        <begin position="120"/>
        <end position="132"/>
    </location>
</feature>
<dbReference type="EMBL" id="CAUWAG010000003">
    <property type="protein sequence ID" value="CAJ2501135.1"/>
    <property type="molecule type" value="Genomic_DNA"/>
</dbReference>
<evidence type="ECO:0000256" key="1">
    <source>
        <dbReference type="SAM" id="MobiDB-lite"/>
    </source>
</evidence>
<dbReference type="GO" id="GO:0005634">
    <property type="term" value="C:nucleus"/>
    <property type="evidence" value="ECO:0007669"/>
    <property type="project" value="TreeGrafter"/>
</dbReference>